<name>A0ABM7DBJ8_9GAMM</name>
<sequence length="92" mass="10753">MEQLLVRFVMALMGLISIFGWFAMMFASLPGAEMSYALSMRIIRGLFYIYPITSGLSIYLLHRHFDTSYFALLWFLGPILPLMIVWFIFSQQ</sequence>
<accession>A0ABM7DBJ8</accession>
<dbReference type="RefSeq" id="WP_126167186.1">
    <property type="nucleotide sequence ID" value="NZ_CP020373.1"/>
</dbReference>
<evidence type="ECO:0000313" key="2">
    <source>
        <dbReference type="EMBL" id="AZQ10855.1"/>
    </source>
</evidence>
<evidence type="ECO:0000256" key="1">
    <source>
        <dbReference type="SAM" id="Phobius"/>
    </source>
</evidence>
<proteinExistence type="predicted"/>
<feature type="transmembrane region" description="Helical" evidence="1">
    <location>
        <begin position="6"/>
        <end position="30"/>
    </location>
</feature>
<feature type="transmembrane region" description="Helical" evidence="1">
    <location>
        <begin position="42"/>
        <end position="62"/>
    </location>
</feature>
<keyword evidence="1" id="KW-0472">Membrane</keyword>
<keyword evidence="1" id="KW-0812">Transmembrane</keyword>
<reference evidence="3" key="1">
    <citation type="submission" date="2017-03" db="EMBL/GenBank/DDBJ databases">
        <title>Full genome sequence of a non-lethal Shewanella isolate that potentiates virulence of Vibio parahaemolyticus causing acute hepatopancreatic necrosis disease (AHPND) in shrimp.</title>
        <authorList>
            <person name="Prachumwat A."/>
            <person name="Sritunyalucksana K."/>
        </authorList>
    </citation>
    <scope>NUCLEOTIDE SEQUENCE [LARGE SCALE GENOMIC DNA]</scope>
    <source>
        <strain evidence="3">TH2012</strain>
    </source>
</reference>
<evidence type="ECO:0000313" key="3">
    <source>
        <dbReference type="Proteomes" id="UP000278437"/>
    </source>
</evidence>
<keyword evidence="1" id="KW-1133">Transmembrane helix</keyword>
<protein>
    <submittedName>
        <fullName evidence="2">Uncharacterized protein</fullName>
    </submittedName>
</protein>
<dbReference type="Proteomes" id="UP000278437">
    <property type="component" value="Chromosome"/>
</dbReference>
<keyword evidence="3" id="KW-1185">Reference proteome</keyword>
<feature type="transmembrane region" description="Helical" evidence="1">
    <location>
        <begin position="68"/>
        <end position="89"/>
    </location>
</feature>
<organism evidence="2 3">
    <name type="scientific">Shewanella khirikhana</name>
    <dbReference type="NCBI Taxonomy" id="1965282"/>
    <lineage>
        <taxon>Bacteria</taxon>
        <taxon>Pseudomonadati</taxon>
        <taxon>Pseudomonadota</taxon>
        <taxon>Gammaproteobacteria</taxon>
        <taxon>Alteromonadales</taxon>
        <taxon>Shewanellaceae</taxon>
        <taxon>Shewanella</taxon>
    </lineage>
</organism>
<dbReference type="EMBL" id="CP020373">
    <property type="protein sequence ID" value="AZQ10855.1"/>
    <property type="molecule type" value="Genomic_DNA"/>
</dbReference>
<gene>
    <name evidence="2" type="ORF">STH12_01747</name>
</gene>